<keyword evidence="4" id="KW-0378">Hydrolase</keyword>
<evidence type="ECO:0000256" key="5">
    <source>
        <dbReference type="ARBA" id="ARBA00023134"/>
    </source>
</evidence>
<dbReference type="GO" id="GO:0005829">
    <property type="term" value="C:cytosol"/>
    <property type="evidence" value="ECO:0007669"/>
    <property type="project" value="TreeGrafter"/>
</dbReference>
<evidence type="ECO:0000256" key="3">
    <source>
        <dbReference type="ARBA" id="ARBA00022741"/>
    </source>
</evidence>
<evidence type="ECO:0000256" key="7">
    <source>
        <dbReference type="SAM" id="MobiDB-lite"/>
    </source>
</evidence>
<dbReference type="SUPFAM" id="SSF52540">
    <property type="entry name" value="P-loop containing nucleoside triphosphate hydrolases"/>
    <property type="match status" value="1"/>
</dbReference>
<evidence type="ECO:0000313" key="10">
    <source>
        <dbReference type="Proteomes" id="UP001497623"/>
    </source>
</evidence>
<feature type="domain" description="CP-type G" evidence="8">
    <location>
        <begin position="167"/>
        <end position="457"/>
    </location>
</feature>
<dbReference type="GO" id="GO:0003924">
    <property type="term" value="F:GTPase activity"/>
    <property type="evidence" value="ECO:0007669"/>
    <property type="project" value="InterPro"/>
</dbReference>
<feature type="region of interest" description="Disordered" evidence="7">
    <location>
        <begin position="263"/>
        <end position="307"/>
    </location>
</feature>
<keyword evidence="2" id="KW-0963">Cytoplasm</keyword>
<evidence type="ECO:0000256" key="4">
    <source>
        <dbReference type="ARBA" id="ARBA00022801"/>
    </source>
</evidence>
<feature type="region of interest" description="Disordered" evidence="7">
    <location>
        <begin position="338"/>
        <end position="366"/>
    </location>
</feature>
<evidence type="ECO:0000259" key="8">
    <source>
        <dbReference type="PROSITE" id="PS51721"/>
    </source>
</evidence>
<sequence length="668" mass="77583">MITDKNQKTEFRALFRKLYVTCRFTDRRRKKKRGGSLHTTELDDGQEWNRIDFNSITEQTHLDEFLETAELAGTEFQAVKLNMNFARPTTLIGQPSESERNKIKEVQEANRSILRIPRRPPWNILTTAEMLAESERSTFLEWRRSLAQLEENQNILLTPFERNLHFWRQLWRVIEKSDVVIQIVDARNPLLFRCEDLEAYVKEVSPLKDNLILVNKSDLLTESEREAWAAYFRNNNINAVFFSALEGEELDIIREEEEIALKENNDENLTNEINEDDSENEDSIENEKEYQDENETDNRKNELSFESEENNYMDQHVEECRYDIENFSVNFDGGLESCNKNEVNTESTSNEKMESNDETSDKENPLNSKYVTTSKLFSRVDLISLFKVIHEGKRVSEKHVTIGLVGYPNVGKSSTINCLMKEKKVSVSATPGKTKHFQTLFLNDDILLCDCPGLVFPAFVATKAEMIISGILPIDQMRDHVPSINLVTSIYPRDFLENTYSIRLPKPLEGEDPNRPPTSEEFLNTYGFLRGFMTQRGQPDNPRTARYVLKDYMNGKLLYCHAPPNYPQEEYHKYKYMKYCKTNGEALQLSTSPYKEYRKQNDRIFFKNKVAGNRGHRKILAAGVNSAESSEECSSEGSVPFKPWRNNTKRNSKQKARKQFAHLDPKTS</sequence>
<dbReference type="PANTHER" id="PTHR45709">
    <property type="entry name" value="LARGE SUBUNIT GTPASE 1 HOMOLOG-RELATED"/>
    <property type="match status" value="1"/>
</dbReference>
<keyword evidence="5" id="KW-0342">GTP-binding</keyword>
<dbReference type="EMBL" id="CAXKWB010047151">
    <property type="protein sequence ID" value="CAL4164941.1"/>
    <property type="molecule type" value="Genomic_DNA"/>
</dbReference>
<dbReference type="InterPro" id="IPR030378">
    <property type="entry name" value="G_CP_dom"/>
</dbReference>
<feature type="region of interest" description="Disordered" evidence="7">
    <location>
        <begin position="626"/>
        <end position="668"/>
    </location>
</feature>
<comment type="caution">
    <text evidence="9">The sequence shown here is derived from an EMBL/GenBank/DDBJ whole genome shotgun (WGS) entry which is preliminary data.</text>
</comment>
<evidence type="ECO:0000256" key="1">
    <source>
        <dbReference type="ARBA" id="ARBA00004496"/>
    </source>
</evidence>
<dbReference type="GO" id="GO:0005525">
    <property type="term" value="F:GTP binding"/>
    <property type="evidence" value="ECO:0007669"/>
    <property type="project" value="UniProtKB-KW"/>
</dbReference>
<accession>A0AAV2S579</accession>
<dbReference type="Gene3D" id="1.10.1580.10">
    <property type="match status" value="1"/>
</dbReference>
<dbReference type="Gene3D" id="3.40.50.300">
    <property type="entry name" value="P-loop containing nucleotide triphosphate hydrolases"/>
    <property type="match status" value="2"/>
</dbReference>
<reference evidence="9 10" key="1">
    <citation type="submission" date="2024-05" db="EMBL/GenBank/DDBJ databases">
        <authorList>
            <person name="Wallberg A."/>
        </authorList>
    </citation>
    <scope>NUCLEOTIDE SEQUENCE [LARGE SCALE GENOMIC DNA]</scope>
</reference>
<feature type="compositionally biased region" description="Basic residues" evidence="7">
    <location>
        <begin position="647"/>
        <end position="660"/>
    </location>
</feature>
<dbReference type="InterPro" id="IPR043358">
    <property type="entry name" value="GNL1-like"/>
</dbReference>
<dbReference type="Proteomes" id="UP001497623">
    <property type="component" value="Unassembled WGS sequence"/>
</dbReference>
<evidence type="ECO:0000256" key="6">
    <source>
        <dbReference type="ARBA" id="ARBA00040145"/>
    </source>
</evidence>
<protein>
    <recommendedName>
        <fullName evidence="6">Large subunit GTPase 1 homolog</fullName>
    </recommendedName>
</protein>
<dbReference type="AlphaFoldDB" id="A0AAV2S579"/>
<dbReference type="PRINTS" id="PR00326">
    <property type="entry name" value="GTP1OBG"/>
</dbReference>
<dbReference type="PANTHER" id="PTHR45709:SF2">
    <property type="entry name" value="LARGE SUBUNIT GTPASE 1 HOMOLOG"/>
    <property type="match status" value="1"/>
</dbReference>
<name>A0AAV2S579_MEGNR</name>
<comment type="subcellular location">
    <subcellularLocation>
        <location evidence="1">Cytoplasm</location>
    </subcellularLocation>
</comment>
<evidence type="ECO:0000313" key="9">
    <source>
        <dbReference type="EMBL" id="CAL4164941.1"/>
    </source>
</evidence>
<dbReference type="InterPro" id="IPR027417">
    <property type="entry name" value="P-loop_NTPase"/>
</dbReference>
<dbReference type="InterPro" id="IPR023179">
    <property type="entry name" value="GTP-bd_ortho_bundle_sf"/>
</dbReference>
<organism evidence="9 10">
    <name type="scientific">Meganyctiphanes norvegica</name>
    <name type="common">Northern krill</name>
    <name type="synonym">Thysanopoda norvegica</name>
    <dbReference type="NCBI Taxonomy" id="48144"/>
    <lineage>
        <taxon>Eukaryota</taxon>
        <taxon>Metazoa</taxon>
        <taxon>Ecdysozoa</taxon>
        <taxon>Arthropoda</taxon>
        <taxon>Crustacea</taxon>
        <taxon>Multicrustacea</taxon>
        <taxon>Malacostraca</taxon>
        <taxon>Eumalacostraca</taxon>
        <taxon>Eucarida</taxon>
        <taxon>Euphausiacea</taxon>
        <taxon>Euphausiidae</taxon>
        <taxon>Meganyctiphanes</taxon>
    </lineage>
</organism>
<feature type="compositionally biased region" description="Acidic residues" evidence="7">
    <location>
        <begin position="273"/>
        <end position="284"/>
    </location>
</feature>
<dbReference type="PROSITE" id="PS51721">
    <property type="entry name" value="G_CP"/>
    <property type="match status" value="1"/>
</dbReference>
<keyword evidence="3" id="KW-0547">Nucleotide-binding</keyword>
<dbReference type="CDD" id="cd01857">
    <property type="entry name" value="HSR1_MMR1"/>
    <property type="match status" value="1"/>
</dbReference>
<proteinExistence type="predicted"/>
<evidence type="ECO:0000256" key="2">
    <source>
        <dbReference type="ARBA" id="ARBA00022490"/>
    </source>
</evidence>
<feature type="compositionally biased region" description="Basic and acidic residues" evidence="7">
    <location>
        <begin position="349"/>
        <end position="364"/>
    </location>
</feature>
<feature type="compositionally biased region" description="Basic and acidic residues" evidence="7">
    <location>
        <begin position="285"/>
        <end position="303"/>
    </location>
</feature>
<gene>
    <name evidence="9" type="ORF">MNOR_LOCUS33197</name>
</gene>
<dbReference type="GO" id="GO:0000054">
    <property type="term" value="P:ribosomal subunit export from nucleus"/>
    <property type="evidence" value="ECO:0007669"/>
    <property type="project" value="TreeGrafter"/>
</dbReference>
<dbReference type="InterPro" id="IPR006073">
    <property type="entry name" value="GTP-bd"/>
</dbReference>
<feature type="compositionally biased region" description="Polar residues" evidence="7">
    <location>
        <begin position="338"/>
        <end position="348"/>
    </location>
</feature>
<keyword evidence="10" id="KW-1185">Reference proteome</keyword>
<dbReference type="Pfam" id="PF01926">
    <property type="entry name" value="MMR_HSR1"/>
    <property type="match status" value="1"/>
</dbReference>
<feature type="non-terminal residue" evidence="9">
    <location>
        <position position="668"/>
    </location>
</feature>